<dbReference type="InterPro" id="IPR013114">
    <property type="entry name" value="FabA_FabZ"/>
</dbReference>
<dbReference type="SUPFAM" id="SSF54637">
    <property type="entry name" value="Thioesterase/thiol ester dehydrase-isomerase"/>
    <property type="match status" value="1"/>
</dbReference>
<dbReference type="InterPro" id="IPR029069">
    <property type="entry name" value="HotDog_dom_sf"/>
</dbReference>
<sequence length="216" mass="22911">ETLPPPVAPWSVVQLAGPFSNQPATMARPLLALTALGAGLGFVAPSVGRGLCAAALALGTSTLRGTRSRVVRAGKDEEAGEGEWRDAKNITANEPQFTGHFPDNPIMPGVLQVEALAQLAGVVCMQPGDQVLFAGIDGVPWRPEELGNWMELGPFWVKFRKPVVPGDTLVMEVEVKKFREKVGIAKITGAAFVDGQKVLQVKEFTCALVKVPSSGE</sequence>
<dbReference type="OrthoDB" id="4155at2759"/>
<evidence type="ECO:0000256" key="1">
    <source>
        <dbReference type="ARBA" id="ARBA00023239"/>
    </source>
</evidence>
<keyword evidence="5" id="KW-1185">Reference proteome</keyword>
<dbReference type="PANTHER" id="PTHR30272">
    <property type="entry name" value="3-HYDROXYACYL-[ACYL-CARRIER-PROTEIN] DEHYDRATASE"/>
    <property type="match status" value="1"/>
</dbReference>
<organism evidence="2">
    <name type="scientific">Cladocopium goreaui</name>
    <dbReference type="NCBI Taxonomy" id="2562237"/>
    <lineage>
        <taxon>Eukaryota</taxon>
        <taxon>Sar</taxon>
        <taxon>Alveolata</taxon>
        <taxon>Dinophyceae</taxon>
        <taxon>Suessiales</taxon>
        <taxon>Symbiodiniaceae</taxon>
        <taxon>Cladocopium</taxon>
    </lineage>
</organism>
<evidence type="ECO:0000313" key="3">
    <source>
        <dbReference type="EMBL" id="CAL1143672.1"/>
    </source>
</evidence>
<reference evidence="3" key="2">
    <citation type="submission" date="2024-04" db="EMBL/GenBank/DDBJ databases">
        <authorList>
            <person name="Chen Y."/>
            <person name="Shah S."/>
            <person name="Dougan E. K."/>
            <person name="Thang M."/>
            <person name="Chan C."/>
        </authorList>
    </citation>
    <scope>NUCLEOTIDE SEQUENCE [LARGE SCALE GENOMIC DNA]</scope>
</reference>
<dbReference type="CDD" id="cd01288">
    <property type="entry name" value="FabZ"/>
    <property type="match status" value="1"/>
</dbReference>
<feature type="non-terminal residue" evidence="2">
    <location>
        <position position="1"/>
    </location>
</feature>
<gene>
    <name evidence="2" type="ORF">C1SCF055_LOCUS17296</name>
</gene>
<dbReference type="GO" id="GO:0016829">
    <property type="term" value="F:lyase activity"/>
    <property type="evidence" value="ECO:0007669"/>
    <property type="project" value="UniProtKB-KW"/>
</dbReference>
<dbReference type="Pfam" id="PF07977">
    <property type="entry name" value="FabA"/>
    <property type="match status" value="1"/>
</dbReference>
<keyword evidence="1" id="KW-0456">Lyase</keyword>
<dbReference type="Proteomes" id="UP001152797">
    <property type="component" value="Unassembled WGS sequence"/>
</dbReference>
<dbReference type="EMBL" id="CAMXCT020001458">
    <property type="protein sequence ID" value="CAL1143672.1"/>
    <property type="molecule type" value="Genomic_DNA"/>
</dbReference>
<dbReference type="AlphaFoldDB" id="A0A9P1CFP1"/>
<proteinExistence type="predicted"/>
<dbReference type="EMBL" id="CAMXCT030001458">
    <property type="protein sequence ID" value="CAL4777609.1"/>
    <property type="molecule type" value="Genomic_DNA"/>
</dbReference>
<evidence type="ECO:0000313" key="4">
    <source>
        <dbReference type="EMBL" id="CAL4777609.1"/>
    </source>
</evidence>
<reference evidence="2" key="1">
    <citation type="submission" date="2022-10" db="EMBL/GenBank/DDBJ databases">
        <authorList>
            <person name="Chen Y."/>
            <person name="Dougan E. K."/>
            <person name="Chan C."/>
            <person name="Rhodes N."/>
            <person name="Thang M."/>
        </authorList>
    </citation>
    <scope>NUCLEOTIDE SEQUENCE</scope>
</reference>
<dbReference type="PANTHER" id="PTHR30272:SF1">
    <property type="entry name" value="3-HYDROXYACYL-[ACYL-CARRIER-PROTEIN] DEHYDRATASE"/>
    <property type="match status" value="1"/>
</dbReference>
<evidence type="ECO:0000313" key="5">
    <source>
        <dbReference type="Proteomes" id="UP001152797"/>
    </source>
</evidence>
<dbReference type="Gene3D" id="3.10.129.10">
    <property type="entry name" value="Hotdog Thioesterase"/>
    <property type="match status" value="1"/>
</dbReference>
<name>A0A9P1CFP1_9DINO</name>
<feature type="non-terminal residue" evidence="2">
    <location>
        <position position="216"/>
    </location>
</feature>
<accession>A0A9P1CFP1</accession>
<dbReference type="EMBL" id="CAMXCT010001458">
    <property type="protein sequence ID" value="CAI3990297.1"/>
    <property type="molecule type" value="Genomic_DNA"/>
</dbReference>
<protein>
    <submittedName>
        <fullName evidence="4">3-hydroxyacyl-[acyl-carrier-protein] dehydratase FabZ ((3R)-hydroxymyristoyl-[acyl-carrier-protein ] dehydratase) ((3R)-hydroxymyristoyl-ACP dehydrase) (Beta-hydroxyacyl-ACP dehydratase)</fullName>
    </submittedName>
</protein>
<evidence type="ECO:0000313" key="2">
    <source>
        <dbReference type="EMBL" id="CAI3990297.1"/>
    </source>
</evidence>
<comment type="caution">
    <text evidence="2">The sequence shown here is derived from an EMBL/GenBank/DDBJ whole genome shotgun (WGS) entry which is preliminary data.</text>
</comment>